<reference evidence="5 6" key="1">
    <citation type="journal article" date="2009" name="Stand. Genomic Sci.">
        <title>Complete genome sequence of Pirellula staleyi type strain (ATCC 27377).</title>
        <authorList>
            <person name="Clum A."/>
            <person name="Tindall B.J."/>
            <person name="Sikorski J."/>
            <person name="Ivanova N."/>
            <person name="Mavrommatis K."/>
            <person name="Lucas S."/>
            <person name="Glavina del Rio T."/>
            <person name="Nolan M."/>
            <person name="Chen F."/>
            <person name="Tice H."/>
            <person name="Pitluck S."/>
            <person name="Cheng J.F."/>
            <person name="Chertkov O."/>
            <person name="Brettin T."/>
            <person name="Han C."/>
            <person name="Detter J.C."/>
            <person name="Kuske C."/>
            <person name="Bruce D."/>
            <person name="Goodwin L."/>
            <person name="Ovchinikova G."/>
            <person name="Pati A."/>
            <person name="Mikhailova N."/>
            <person name="Chen A."/>
            <person name="Palaniappan K."/>
            <person name="Land M."/>
            <person name="Hauser L."/>
            <person name="Chang Y.J."/>
            <person name="Jeffries C.D."/>
            <person name="Chain P."/>
            <person name="Rohde M."/>
            <person name="Goker M."/>
            <person name="Bristow J."/>
            <person name="Eisen J.A."/>
            <person name="Markowitz V."/>
            <person name="Hugenholtz P."/>
            <person name="Kyrpides N.C."/>
            <person name="Klenk H.P."/>
            <person name="Lapidus A."/>
        </authorList>
    </citation>
    <scope>NUCLEOTIDE SEQUENCE [LARGE SCALE GENOMIC DNA]</scope>
    <source>
        <strain evidence="6">ATCC 27377 / DSM 6068 / ICPB 4128</strain>
    </source>
</reference>
<dbReference type="Pfam" id="PF13365">
    <property type="entry name" value="Trypsin_2"/>
    <property type="match status" value="1"/>
</dbReference>
<name>D2R4Q5_PIRSD</name>
<evidence type="ECO:0000313" key="5">
    <source>
        <dbReference type="EMBL" id="ADB17121.1"/>
    </source>
</evidence>
<evidence type="ECO:0000313" key="6">
    <source>
        <dbReference type="Proteomes" id="UP000001887"/>
    </source>
</evidence>
<dbReference type="EMBL" id="CP001848">
    <property type="protein sequence ID" value="ADB17121.1"/>
    <property type="molecule type" value="Genomic_DNA"/>
</dbReference>
<dbReference type="AlphaFoldDB" id="D2R4Q5"/>
<dbReference type="InterPro" id="IPR010496">
    <property type="entry name" value="AL/BT2_dom"/>
</dbReference>
<dbReference type="GO" id="GO:0006508">
    <property type="term" value="P:proteolysis"/>
    <property type="evidence" value="ECO:0007669"/>
    <property type="project" value="InterPro"/>
</dbReference>
<organism evidence="5 6">
    <name type="scientific">Pirellula staleyi (strain ATCC 27377 / DSM 6068 / ICPB 4128)</name>
    <name type="common">Pirella staleyi</name>
    <dbReference type="NCBI Taxonomy" id="530564"/>
    <lineage>
        <taxon>Bacteria</taxon>
        <taxon>Pseudomonadati</taxon>
        <taxon>Planctomycetota</taxon>
        <taxon>Planctomycetia</taxon>
        <taxon>Pirellulales</taxon>
        <taxon>Pirellulaceae</taxon>
        <taxon>Pirellula</taxon>
    </lineage>
</organism>
<dbReference type="SUPFAM" id="SSF50494">
    <property type="entry name" value="Trypsin-like serine proteases"/>
    <property type="match status" value="1"/>
</dbReference>
<proteinExistence type="inferred from homology"/>
<evidence type="ECO:0000259" key="4">
    <source>
        <dbReference type="Pfam" id="PF13369"/>
    </source>
</evidence>
<sequence length="771" mass="84369" precursor="true">MPSLPFPTFRPLFFAAMHLVASLLIAQQIPSLGAEAPAPAKTPTDTTPPAIAAAKELATMVQNLARDARSSVVVVTASGREASDTQLGTGFIISADGLVATNYHVIGEGRPLEVRTADGKQLEVIEIHATDRNADLAVLRVKAEGLPFLKLGDSAKVAEGEPIVVLGNPRGLRHSVVSGVISGMRDIDEAGLKQKMLQIAMPIEPGNSGGPVLNLAGEVLGVVTMKSLVTENLGFAIQVSDLKRILENPNSLPIARWISIGALDPKQWTTLFGARWSQRGGKLLVTGQGNGFGGRSLCLSQEKPPELPFEVSVMVKMDDEAGAAGLVFHSDGENRHYGFYPSAGNVRLSRFEGPDVFSWQVLYDKPTKAYRAKEWNTLKVRVEEGAISCFVNDELVTKVEDRVYTSGQVGLAKFRQTSAEFRRFQVGKSVPRALPSESEASSIREQVAMIPSLREIVSESLSPFTKNASASVHVLRDEAARLRARADELTRIAADVRTASVVEELRKVAGPEVAEVDLLAASLWIASLDEEDVDVTAYIKQVDRMAAEVKSSFTEKPADDEKITKLNRLLFDELGFHGSRADYYQRANSYFNRVLDDREGLPITLSVLYLSLAKRIDLPMEGVGMPGHFLVRHRPVEGEPQLLDPFDRGAKISREQAAKLMLESSGAVLEDEHLVATPHRAIVVRMLQNLLNLAQGSQDREAMIRYLDAMIAVDPALVRERGLRAIVRFETGRKQAAAIDLDWFLEKKPEGIDLEQIESMRAFFLEDSGKN</sequence>
<dbReference type="GO" id="GO:0004252">
    <property type="term" value="F:serine-type endopeptidase activity"/>
    <property type="evidence" value="ECO:0007669"/>
    <property type="project" value="InterPro"/>
</dbReference>
<dbReference type="InterPro" id="IPR001940">
    <property type="entry name" value="Peptidase_S1C"/>
</dbReference>
<dbReference type="Pfam" id="PF13371">
    <property type="entry name" value="TPR_9"/>
    <property type="match status" value="1"/>
</dbReference>
<keyword evidence="6" id="KW-1185">Reference proteome</keyword>
<dbReference type="PANTHER" id="PTHR22939">
    <property type="entry name" value="SERINE PROTEASE FAMILY S1C HTRA-RELATED"/>
    <property type="match status" value="1"/>
</dbReference>
<dbReference type="Pfam" id="PF06439">
    <property type="entry name" value="3keto-disac_hyd"/>
    <property type="match status" value="1"/>
</dbReference>
<feature type="signal peptide" evidence="2">
    <location>
        <begin position="1"/>
        <end position="26"/>
    </location>
</feature>
<dbReference type="OrthoDB" id="248175at2"/>
<feature type="chain" id="PRO_5003034614" evidence="2">
    <location>
        <begin position="27"/>
        <end position="771"/>
    </location>
</feature>
<gene>
    <name evidence="5" type="ordered locus">Psta_2452</name>
</gene>
<dbReference type="eggNOG" id="COG2912">
    <property type="taxonomic scope" value="Bacteria"/>
</dbReference>
<evidence type="ECO:0000256" key="1">
    <source>
        <dbReference type="ARBA" id="ARBA00007100"/>
    </source>
</evidence>
<dbReference type="InterPro" id="IPR009003">
    <property type="entry name" value="Peptidase_S1_PA"/>
</dbReference>
<dbReference type="Gene3D" id="2.60.120.560">
    <property type="entry name" value="Exo-inulinase, domain 1"/>
    <property type="match status" value="1"/>
</dbReference>
<dbReference type="Gene3D" id="2.40.10.120">
    <property type="match status" value="1"/>
</dbReference>
<dbReference type="PANTHER" id="PTHR22939:SF129">
    <property type="entry name" value="SERINE PROTEASE HTRA2, MITOCHONDRIAL"/>
    <property type="match status" value="1"/>
</dbReference>
<dbReference type="InterPro" id="IPR032698">
    <property type="entry name" value="SirB1_N"/>
</dbReference>
<evidence type="ECO:0000259" key="3">
    <source>
        <dbReference type="Pfam" id="PF06439"/>
    </source>
</evidence>
<comment type="similarity">
    <text evidence="1">Belongs to the UPF0162 family.</text>
</comment>
<feature type="domain" description="3-keto-alpha-glucoside-1,2-lyase/3-keto-2-hydroxy-glucal hydratase" evidence="3">
    <location>
        <begin position="308"/>
        <end position="426"/>
    </location>
</feature>
<dbReference type="Pfam" id="PF13369">
    <property type="entry name" value="Transglut_core2"/>
    <property type="match status" value="1"/>
</dbReference>
<protein>
    <submittedName>
        <fullName evidence="5">Peptidase S1 and S6 chymotrypsin/Hap</fullName>
    </submittedName>
</protein>
<dbReference type="eggNOG" id="COG0265">
    <property type="taxonomic scope" value="Bacteria"/>
</dbReference>
<accession>D2R4Q5</accession>
<dbReference type="Proteomes" id="UP000001887">
    <property type="component" value="Chromosome"/>
</dbReference>
<dbReference type="KEGG" id="psl:Psta_2452"/>
<keyword evidence="2" id="KW-0732">Signal</keyword>
<dbReference type="HOGENOM" id="CLU_367182_0_0_0"/>
<dbReference type="STRING" id="530564.Psta_2452"/>
<dbReference type="PRINTS" id="PR00834">
    <property type="entry name" value="PROTEASES2C"/>
</dbReference>
<feature type="domain" description="Protein SirB1 N-terminal" evidence="4">
    <location>
        <begin position="537"/>
        <end position="688"/>
    </location>
</feature>
<evidence type="ECO:0000256" key="2">
    <source>
        <dbReference type="SAM" id="SignalP"/>
    </source>
</evidence>